<keyword evidence="8" id="KW-1185">Reference proteome</keyword>
<dbReference type="PROSITE" id="PS00589">
    <property type="entry name" value="PTS_HPR_SER"/>
    <property type="match status" value="1"/>
</dbReference>
<dbReference type="PANTHER" id="PTHR33705:SF2">
    <property type="entry name" value="PHOSPHOCARRIER PROTEIN NPR"/>
    <property type="match status" value="1"/>
</dbReference>
<dbReference type="InterPro" id="IPR002114">
    <property type="entry name" value="PTS_HPr_Ser_P_site"/>
</dbReference>
<dbReference type="InterPro" id="IPR001020">
    <property type="entry name" value="PTS_HPr_His_P_site"/>
</dbReference>
<dbReference type="PANTHER" id="PTHR33705">
    <property type="entry name" value="PHOSPHOCARRIER PROTEIN HPR"/>
    <property type="match status" value="1"/>
</dbReference>
<comment type="subcellular location">
    <subcellularLocation>
        <location evidence="2">Cytoplasm</location>
    </subcellularLocation>
</comment>
<dbReference type="InterPro" id="IPR000032">
    <property type="entry name" value="HPr-like"/>
</dbReference>
<dbReference type="Gene3D" id="3.30.1340.10">
    <property type="entry name" value="HPr-like"/>
    <property type="match status" value="1"/>
</dbReference>
<dbReference type="PRINTS" id="PR00107">
    <property type="entry name" value="PHOSPHOCPHPR"/>
</dbReference>
<evidence type="ECO:0000256" key="5">
    <source>
        <dbReference type="ARBA" id="ARBA00022683"/>
    </source>
</evidence>
<dbReference type="GO" id="GO:0005737">
    <property type="term" value="C:cytoplasm"/>
    <property type="evidence" value="ECO:0007669"/>
    <property type="project" value="UniProtKB-SubCell"/>
</dbReference>
<proteinExistence type="predicted"/>
<dbReference type="NCBIfam" id="TIGR01003">
    <property type="entry name" value="PTS_HPr_family"/>
    <property type="match status" value="1"/>
</dbReference>
<reference evidence="7" key="1">
    <citation type="submission" date="2021-01" db="EMBL/GenBank/DDBJ databases">
        <title>Genomic Encyclopedia of Type Strains, Phase IV (KMG-IV): sequencing the most valuable type-strain genomes for metagenomic binning, comparative biology and taxonomic classification.</title>
        <authorList>
            <person name="Goeker M."/>
        </authorList>
    </citation>
    <scope>NUCLEOTIDE SEQUENCE</scope>
    <source>
        <strain evidence="7">DSM 23230</strain>
    </source>
</reference>
<dbReference type="PROSITE" id="PS51350">
    <property type="entry name" value="PTS_HPR_DOM"/>
    <property type="match status" value="1"/>
</dbReference>
<dbReference type="Proteomes" id="UP000774000">
    <property type="component" value="Unassembled WGS sequence"/>
</dbReference>
<evidence type="ECO:0000256" key="3">
    <source>
        <dbReference type="ARBA" id="ARBA00020422"/>
    </source>
</evidence>
<evidence type="ECO:0000313" key="8">
    <source>
        <dbReference type="Proteomes" id="UP000774000"/>
    </source>
</evidence>
<organism evidence="7 8">
    <name type="scientific">Halanaerobacter jeridensis</name>
    <dbReference type="NCBI Taxonomy" id="706427"/>
    <lineage>
        <taxon>Bacteria</taxon>
        <taxon>Bacillati</taxon>
        <taxon>Bacillota</taxon>
        <taxon>Clostridia</taxon>
        <taxon>Halanaerobiales</taxon>
        <taxon>Halobacteroidaceae</taxon>
        <taxon>Halanaerobacter</taxon>
    </lineage>
</organism>
<sequence>MKKQAVTIENETGLHARPASMIVDEASTYDADVQIVYDGQEVNAKSIMGVMSLGISQDAEIIVQADGDDEEEAVNTIIELIQSGFGEE</sequence>
<dbReference type="AlphaFoldDB" id="A0A938XXR8"/>
<gene>
    <name evidence="7" type="ORF">JOC47_003091</name>
</gene>
<evidence type="ECO:0000256" key="1">
    <source>
        <dbReference type="ARBA" id="ARBA00003681"/>
    </source>
</evidence>
<comment type="caution">
    <text evidence="7">The sequence shown here is derived from an EMBL/GenBank/DDBJ whole genome shotgun (WGS) entry which is preliminary data.</text>
</comment>
<dbReference type="EMBL" id="JAFBDQ010000037">
    <property type="protein sequence ID" value="MBM7558221.1"/>
    <property type="molecule type" value="Genomic_DNA"/>
</dbReference>
<feature type="domain" description="HPr" evidence="6">
    <location>
        <begin position="1"/>
        <end position="88"/>
    </location>
</feature>
<dbReference type="RefSeq" id="WP_204703267.1">
    <property type="nucleotide sequence ID" value="NZ_JAFBDQ010000037.1"/>
</dbReference>
<protein>
    <recommendedName>
        <fullName evidence="3">Phosphocarrier protein HPr</fullName>
    </recommendedName>
</protein>
<name>A0A938XXR8_9FIRM</name>
<dbReference type="GO" id="GO:0009401">
    <property type="term" value="P:phosphoenolpyruvate-dependent sugar phosphotransferase system"/>
    <property type="evidence" value="ECO:0007669"/>
    <property type="project" value="UniProtKB-KW"/>
</dbReference>
<evidence type="ECO:0000313" key="7">
    <source>
        <dbReference type="EMBL" id="MBM7558221.1"/>
    </source>
</evidence>
<keyword evidence="4" id="KW-0963">Cytoplasm</keyword>
<dbReference type="Pfam" id="PF00381">
    <property type="entry name" value="PTS-HPr"/>
    <property type="match status" value="1"/>
</dbReference>
<dbReference type="CDD" id="cd00367">
    <property type="entry name" value="PTS-HPr_like"/>
    <property type="match status" value="1"/>
</dbReference>
<comment type="function">
    <text evidence="1">General (non sugar-specific) component of the phosphoenolpyruvate-dependent sugar phosphotransferase system (sugar PTS). This major carbohydrate active-transport system catalyzes the phosphorylation of incoming sugar substrates concomitantly with their translocation across the cell membrane. The phosphoryl group from phosphoenolpyruvate (PEP) is transferred to the phosphoryl carrier protein HPr by enzyme I. Phospho-HPr then transfers it to the PTS EIIA domain.</text>
</comment>
<dbReference type="SUPFAM" id="SSF55594">
    <property type="entry name" value="HPr-like"/>
    <property type="match status" value="1"/>
</dbReference>
<evidence type="ECO:0000259" key="6">
    <source>
        <dbReference type="PROSITE" id="PS51350"/>
    </source>
</evidence>
<accession>A0A938XXR8</accession>
<dbReference type="InterPro" id="IPR035895">
    <property type="entry name" value="HPr-like_sf"/>
</dbReference>
<dbReference type="PROSITE" id="PS00369">
    <property type="entry name" value="PTS_HPR_HIS"/>
    <property type="match status" value="1"/>
</dbReference>
<evidence type="ECO:0000256" key="2">
    <source>
        <dbReference type="ARBA" id="ARBA00004496"/>
    </source>
</evidence>
<keyword evidence="5" id="KW-0598">Phosphotransferase system</keyword>
<dbReference type="InterPro" id="IPR050399">
    <property type="entry name" value="HPr"/>
</dbReference>
<evidence type="ECO:0000256" key="4">
    <source>
        <dbReference type="ARBA" id="ARBA00022490"/>
    </source>
</evidence>